<feature type="region of interest" description="Disordered" evidence="1">
    <location>
        <begin position="301"/>
        <end position="367"/>
    </location>
</feature>
<dbReference type="CDD" id="cd00063">
    <property type="entry name" value="FN3"/>
    <property type="match status" value="1"/>
</dbReference>
<keyword evidence="2" id="KW-0472">Membrane</keyword>
<organism evidence="3 4">
    <name type="scientific">Biomphalaria glabrata</name>
    <name type="common">Bloodfluke planorb</name>
    <name type="synonym">Freshwater snail</name>
    <dbReference type="NCBI Taxonomy" id="6526"/>
    <lineage>
        <taxon>Eukaryota</taxon>
        <taxon>Metazoa</taxon>
        <taxon>Spiralia</taxon>
        <taxon>Lophotrochozoa</taxon>
        <taxon>Mollusca</taxon>
        <taxon>Gastropoda</taxon>
        <taxon>Heterobranchia</taxon>
        <taxon>Euthyneura</taxon>
        <taxon>Panpulmonata</taxon>
        <taxon>Hygrophila</taxon>
        <taxon>Lymnaeoidea</taxon>
        <taxon>Planorbidae</taxon>
        <taxon>Biomphalaria</taxon>
    </lineage>
</organism>
<dbReference type="SUPFAM" id="SSF49265">
    <property type="entry name" value="Fibronectin type III"/>
    <property type="match status" value="1"/>
</dbReference>
<accession>A0A9W2ZXK4</accession>
<dbReference type="AlphaFoldDB" id="A0A9W2ZXK4"/>
<feature type="compositionally biased region" description="Polar residues" evidence="1">
    <location>
        <begin position="351"/>
        <end position="360"/>
    </location>
</feature>
<dbReference type="InterPro" id="IPR003961">
    <property type="entry name" value="FN3_dom"/>
</dbReference>
<dbReference type="Proteomes" id="UP001165740">
    <property type="component" value="Chromosome 1"/>
</dbReference>
<dbReference type="GeneID" id="106060448"/>
<keyword evidence="2" id="KW-0812">Transmembrane</keyword>
<sequence>MYLPAATVAAVMAMENTVDDKVLAIRPEVTSTTASSIYIRWALEGMGSGLPKGFVVQYNRIASNYFQYSEMLEPSTETYGIKNLVADTYYKVCVKMFVNESLTLEECLEASTTSWHIPVSIGSSIGAVLALSIIVLIVLLSRCPNLVHQPRTAAAESSKYDSMSSHFPDDRYEMSDTTTHCQDHERDEDVFSQNSEGDSLTDTKALSRHHHSPQSLAERVCNGSKLVNGLGKPSRSNIPLGRCGRTLSLTEKRHATGHPYRTRQARLAHMHTHFHSIQSEPGSLPVRAAPRISITDLPATAHGSDLASSRNRHHHSSMPSTHVANGKTSLVHGSHSKVNVNQRDTPRLISKTDSATSASDPTVAEATASRIRPPVLKYISKTLHMSIEGDTLV</sequence>
<evidence type="ECO:0000256" key="1">
    <source>
        <dbReference type="SAM" id="MobiDB-lite"/>
    </source>
</evidence>
<evidence type="ECO:0000256" key="2">
    <source>
        <dbReference type="SAM" id="Phobius"/>
    </source>
</evidence>
<feature type="compositionally biased region" description="Polar residues" evidence="1">
    <location>
        <begin position="191"/>
        <end position="204"/>
    </location>
</feature>
<reference evidence="4" key="1">
    <citation type="submission" date="2025-08" db="UniProtKB">
        <authorList>
            <consortium name="RefSeq"/>
        </authorList>
    </citation>
    <scope>IDENTIFICATION</scope>
</reference>
<feature type="transmembrane region" description="Helical" evidence="2">
    <location>
        <begin position="115"/>
        <end position="141"/>
    </location>
</feature>
<feature type="compositionally biased region" description="Polar residues" evidence="1">
    <location>
        <begin position="317"/>
        <end position="328"/>
    </location>
</feature>
<gene>
    <name evidence="4" type="primary">LOC106060448</name>
</gene>
<dbReference type="RefSeq" id="XP_055879678.1">
    <property type="nucleotide sequence ID" value="XM_056023703.1"/>
</dbReference>
<protein>
    <submittedName>
        <fullName evidence="4">Uncharacterized protein LOC106060448</fullName>
    </submittedName>
</protein>
<dbReference type="InterPro" id="IPR036116">
    <property type="entry name" value="FN3_sf"/>
</dbReference>
<dbReference type="OrthoDB" id="6121520at2759"/>
<keyword evidence="2" id="KW-1133">Transmembrane helix</keyword>
<dbReference type="InterPro" id="IPR013783">
    <property type="entry name" value="Ig-like_fold"/>
</dbReference>
<proteinExistence type="predicted"/>
<evidence type="ECO:0000313" key="4">
    <source>
        <dbReference type="RefSeq" id="XP_055879678.1"/>
    </source>
</evidence>
<keyword evidence="3" id="KW-1185">Reference proteome</keyword>
<name>A0A9W2ZXK4_BIOGL</name>
<feature type="region of interest" description="Disordered" evidence="1">
    <location>
        <begin position="183"/>
        <end position="217"/>
    </location>
</feature>
<evidence type="ECO:0000313" key="3">
    <source>
        <dbReference type="Proteomes" id="UP001165740"/>
    </source>
</evidence>
<dbReference type="OMA" id="MAMENTV"/>
<dbReference type="Gene3D" id="2.60.40.10">
    <property type="entry name" value="Immunoglobulins"/>
    <property type="match status" value="1"/>
</dbReference>